<evidence type="ECO:0000256" key="2">
    <source>
        <dbReference type="ARBA" id="ARBA00022448"/>
    </source>
</evidence>
<protein>
    <submittedName>
        <fullName evidence="10">Unannotated protein</fullName>
    </submittedName>
</protein>
<proteinExistence type="predicted"/>
<dbReference type="SUPFAM" id="SSF160964">
    <property type="entry name" value="MalF N-terminal region-like"/>
    <property type="match status" value="1"/>
</dbReference>
<feature type="transmembrane region" description="Helical" evidence="8">
    <location>
        <begin position="284"/>
        <end position="310"/>
    </location>
</feature>
<evidence type="ECO:0000313" key="10">
    <source>
        <dbReference type="EMBL" id="CAB4548370.1"/>
    </source>
</evidence>
<dbReference type="Gene3D" id="1.20.58.370">
    <property type="entry name" value="MalF N-terminal region-like"/>
    <property type="match status" value="1"/>
</dbReference>
<keyword evidence="6 8" id="KW-1133">Transmembrane helix</keyword>
<dbReference type="Gene3D" id="1.10.3720.10">
    <property type="entry name" value="MetI-like"/>
    <property type="match status" value="1"/>
</dbReference>
<feature type="transmembrane region" description="Helical" evidence="8">
    <location>
        <begin position="64"/>
        <end position="84"/>
    </location>
</feature>
<reference evidence="10" key="1">
    <citation type="submission" date="2020-05" db="EMBL/GenBank/DDBJ databases">
        <authorList>
            <person name="Chiriac C."/>
            <person name="Salcher M."/>
            <person name="Ghai R."/>
            <person name="Kavagutti S V."/>
        </authorList>
    </citation>
    <scope>NUCLEOTIDE SEQUENCE</scope>
</reference>
<feature type="transmembrane region" description="Helical" evidence="8">
    <location>
        <begin position="482"/>
        <end position="504"/>
    </location>
</feature>
<dbReference type="AlphaFoldDB" id="A0A6J6CAK2"/>
<dbReference type="CDD" id="cd06261">
    <property type="entry name" value="TM_PBP2"/>
    <property type="match status" value="1"/>
</dbReference>
<evidence type="ECO:0000256" key="7">
    <source>
        <dbReference type="ARBA" id="ARBA00023136"/>
    </source>
</evidence>
<evidence type="ECO:0000256" key="6">
    <source>
        <dbReference type="ARBA" id="ARBA00022989"/>
    </source>
</evidence>
<accession>A0A6J6CAK2</accession>
<dbReference type="GO" id="GO:1990060">
    <property type="term" value="C:maltose transport complex"/>
    <property type="evidence" value="ECO:0007669"/>
    <property type="project" value="TreeGrafter"/>
</dbReference>
<dbReference type="InterPro" id="IPR035277">
    <property type="entry name" value="MalF_N"/>
</dbReference>
<dbReference type="GO" id="GO:0015423">
    <property type="term" value="F:ABC-type maltose transporter activity"/>
    <property type="evidence" value="ECO:0007669"/>
    <property type="project" value="TreeGrafter"/>
</dbReference>
<dbReference type="PANTHER" id="PTHR47314">
    <property type="entry name" value="MALTOSE/MALTODEXTRIN TRANSPORT SYSTEM PERMEASE PROTEIN MALF"/>
    <property type="match status" value="1"/>
</dbReference>
<evidence type="ECO:0000256" key="5">
    <source>
        <dbReference type="ARBA" id="ARBA00022692"/>
    </source>
</evidence>
<feature type="transmembrane region" description="Helical" evidence="8">
    <location>
        <begin position="12"/>
        <end position="33"/>
    </location>
</feature>
<sequence>MLVTIFRGKFAFVLKVITLLILSSILVMLAQQALAQGEYVIAGFLALATFAINFIYLTKKSVPLKFFLPGLLFLLAFVVGPIAYTVTMSGFQYQTGNTLSKPEAIERLTALGVTQDPDQTIFDVTIGKTTNGELGLIYFDSLKNEFAISTESKRLPQFRAGIVFDDFDIPLRSPEFVELSTEELTNLDKEIPSLKFFYNDEYYLGLEGFQAASLYKQATRYDAVNDQFVSLLNGDIYSDNGKGHYANTKDPEDILQPGWRAPIWFENYAKLFSEERIRTPFIEVFIWTMAFAGLSVLTTFALGLLLALALNKPIRGRRIYRSILILPYAMPSVMSILIWGGMFNTEFGAINNLLGTEIAWFQSAAFARTAVILVNLWLGFPYFYLVASGALQAIPAELSEAAAIDGASPRQIFNKITLPLLLKILAPLLIASFAFNFNNFNLIFLLTGGGPINQLDGELAGATDILISYTYKIAFNEGSSNLGLASAISVLIFLLVASISLYGLKKSKVMEDLK</sequence>
<keyword evidence="3" id="KW-1003">Cell membrane</keyword>
<keyword evidence="4" id="KW-0762">Sugar transport</keyword>
<dbReference type="GO" id="GO:0042956">
    <property type="term" value="P:maltodextrin transmembrane transport"/>
    <property type="evidence" value="ECO:0007669"/>
    <property type="project" value="TreeGrafter"/>
</dbReference>
<organism evidence="10">
    <name type="scientific">freshwater metagenome</name>
    <dbReference type="NCBI Taxonomy" id="449393"/>
    <lineage>
        <taxon>unclassified sequences</taxon>
        <taxon>metagenomes</taxon>
        <taxon>ecological metagenomes</taxon>
    </lineage>
</organism>
<dbReference type="EMBL" id="CAEZSP010000057">
    <property type="protein sequence ID" value="CAB4548370.1"/>
    <property type="molecule type" value="Genomic_DNA"/>
</dbReference>
<feature type="transmembrane region" description="Helical" evidence="8">
    <location>
        <begin position="420"/>
        <end position="437"/>
    </location>
</feature>
<feature type="transmembrane region" description="Helical" evidence="8">
    <location>
        <begin position="322"/>
        <end position="340"/>
    </location>
</feature>
<dbReference type="PROSITE" id="PS50928">
    <property type="entry name" value="ABC_TM1"/>
    <property type="match status" value="1"/>
</dbReference>
<keyword evidence="2" id="KW-0813">Transport</keyword>
<dbReference type="InterPro" id="IPR000515">
    <property type="entry name" value="MetI-like"/>
</dbReference>
<dbReference type="SUPFAM" id="SSF161098">
    <property type="entry name" value="MetI-like"/>
    <property type="match status" value="1"/>
</dbReference>
<evidence type="ECO:0000256" key="1">
    <source>
        <dbReference type="ARBA" id="ARBA00004651"/>
    </source>
</evidence>
<evidence type="ECO:0000256" key="8">
    <source>
        <dbReference type="SAM" id="Phobius"/>
    </source>
</evidence>
<dbReference type="Pfam" id="PF00528">
    <property type="entry name" value="BPD_transp_1"/>
    <property type="match status" value="1"/>
</dbReference>
<dbReference type="InterPro" id="IPR035906">
    <property type="entry name" value="MetI-like_sf"/>
</dbReference>
<dbReference type="PANTHER" id="PTHR47314:SF1">
    <property type="entry name" value="MALTOSE_MALTODEXTRIN TRANSPORT SYSTEM PERMEASE PROTEIN MALF"/>
    <property type="match status" value="1"/>
</dbReference>
<evidence type="ECO:0000256" key="3">
    <source>
        <dbReference type="ARBA" id="ARBA00022475"/>
    </source>
</evidence>
<feature type="domain" description="ABC transmembrane type-1" evidence="9">
    <location>
        <begin position="285"/>
        <end position="503"/>
    </location>
</feature>
<name>A0A6J6CAK2_9ZZZZ</name>
<keyword evidence="7 8" id="KW-0472">Membrane</keyword>
<keyword evidence="5 8" id="KW-0812">Transmembrane</keyword>
<evidence type="ECO:0000256" key="4">
    <source>
        <dbReference type="ARBA" id="ARBA00022597"/>
    </source>
</evidence>
<gene>
    <name evidence="10" type="ORF">UFOPK1440_00952</name>
</gene>
<feature type="transmembrane region" description="Helical" evidence="8">
    <location>
        <begin position="360"/>
        <end position="385"/>
    </location>
</feature>
<feature type="transmembrane region" description="Helical" evidence="8">
    <location>
        <begin position="39"/>
        <end position="57"/>
    </location>
</feature>
<evidence type="ECO:0000259" key="9">
    <source>
        <dbReference type="PROSITE" id="PS50928"/>
    </source>
</evidence>
<comment type="subcellular location">
    <subcellularLocation>
        <location evidence="1">Cell membrane</location>
        <topology evidence="1">Multi-pass membrane protein</topology>
    </subcellularLocation>
</comment>